<evidence type="ECO:0000256" key="2">
    <source>
        <dbReference type="ARBA" id="ARBA00022475"/>
    </source>
</evidence>
<gene>
    <name evidence="7" type="ORF">HMPREF9456_01937</name>
</gene>
<feature type="transmembrane region" description="Helical" evidence="6">
    <location>
        <begin position="437"/>
        <end position="463"/>
    </location>
</feature>
<dbReference type="PANTHER" id="PTHR30250:SF26">
    <property type="entry name" value="PSMA PROTEIN"/>
    <property type="match status" value="1"/>
</dbReference>
<sequence>MTSSSENSKRVAKNTLFLYFRTMLTMFVALFTSRVILNALGVVDYGLNNVIAGVITLFAFLNGALGSATSRFLTFELGRGNKEQVKKTFCTAFNIHFAIAIIIVILCETGGLWIVNNILEIPSNRLFACNVIYQFVVISAFLSITQVPLNAMIISHERMNIYAYVGISDAILKLCIAYIISITAFDKLITLGALNLLITIGMYIFYHIYCKRSFTEYNIAISREKKLYKEMIGFSSWSFLGNLQVVLKNQGINMLINVFFGPAVNAANAIAYQVNNAIYNFSNNFTTALIPSIIKSYAAGEREQMKNLIFRGARFSFFLLMFFFISAILETEIILHLWLKKVPEYTVVLTRLIIIFTLIESYAFTVWSTINATGKIRDFQLIVAGIFLLNLPLSFLLYKLGAGPSAALIVSNILCIVVIPVRLFFLKKAIGIGIIEYIRKVFLIDIIVFISSITPPLIIHLYLPSGITRLLTVGSISVVTSIISIYLFGLTKMERNYLLALIKKKLRFSTK</sequence>
<dbReference type="RefSeq" id="WP_006843307.1">
    <property type="nucleotide sequence ID" value="NZ_GL892006.1"/>
</dbReference>
<feature type="transmembrane region" description="Helical" evidence="6">
    <location>
        <begin position="345"/>
        <end position="367"/>
    </location>
</feature>
<dbReference type="AlphaFoldDB" id="F8X128"/>
<protein>
    <recommendedName>
        <fullName evidence="9">Polysaccharide biosynthesis protein C-terminal domain-containing protein</fullName>
    </recommendedName>
</protein>
<feature type="transmembrane region" description="Helical" evidence="6">
    <location>
        <begin position="404"/>
        <end position="425"/>
    </location>
</feature>
<evidence type="ECO:0000256" key="1">
    <source>
        <dbReference type="ARBA" id="ARBA00004651"/>
    </source>
</evidence>
<keyword evidence="2" id="KW-1003">Cell membrane</keyword>
<feature type="transmembrane region" description="Helical" evidence="6">
    <location>
        <begin position="161"/>
        <end position="182"/>
    </location>
</feature>
<feature type="transmembrane region" description="Helical" evidence="6">
    <location>
        <begin position="315"/>
        <end position="339"/>
    </location>
</feature>
<feature type="transmembrane region" description="Helical" evidence="6">
    <location>
        <begin position="188"/>
        <end position="209"/>
    </location>
</feature>
<accession>F8X128</accession>
<dbReference type="Proteomes" id="UP000006420">
    <property type="component" value="Unassembled WGS sequence"/>
</dbReference>
<comment type="caution">
    <text evidence="7">The sequence shown here is derived from an EMBL/GenBank/DDBJ whole genome shotgun (WGS) entry which is preliminary data.</text>
</comment>
<dbReference type="GeneID" id="78082580"/>
<keyword evidence="3 6" id="KW-0812">Transmembrane</keyword>
<dbReference type="PANTHER" id="PTHR30250">
    <property type="entry name" value="PST FAMILY PREDICTED COLANIC ACID TRANSPORTER"/>
    <property type="match status" value="1"/>
</dbReference>
<feature type="transmembrane region" description="Helical" evidence="6">
    <location>
        <begin position="16"/>
        <end position="37"/>
    </location>
</feature>
<proteinExistence type="predicted"/>
<dbReference type="GO" id="GO:0005886">
    <property type="term" value="C:plasma membrane"/>
    <property type="evidence" value="ECO:0007669"/>
    <property type="project" value="UniProtKB-SubCell"/>
</dbReference>
<feature type="transmembrane region" description="Helical" evidence="6">
    <location>
        <begin position="379"/>
        <end position="398"/>
    </location>
</feature>
<keyword evidence="5 6" id="KW-0472">Membrane</keyword>
<evidence type="ECO:0000256" key="3">
    <source>
        <dbReference type="ARBA" id="ARBA00022692"/>
    </source>
</evidence>
<organism evidence="7 8">
    <name type="scientific">Dysgonomonas mossii DSM 22836</name>
    <dbReference type="NCBI Taxonomy" id="742767"/>
    <lineage>
        <taxon>Bacteria</taxon>
        <taxon>Pseudomonadati</taxon>
        <taxon>Bacteroidota</taxon>
        <taxon>Bacteroidia</taxon>
        <taxon>Bacteroidales</taxon>
        <taxon>Dysgonomonadaceae</taxon>
        <taxon>Dysgonomonas</taxon>
    </lineage>
</organism>
<evidence type="ECO:0000256" key="6">
    <source>
        <dbReference type="SAM" id="Phobius"/>
    </source>
</evidence>
<comment type="subcellular location">
    <subcellularLocation>
        <location evidence="1">Cell membrane</location>
        <topology evidence="1">Multi-pass membrane protein</topology>
    </subcellularLocation>
</comment>
<feature type="transmembrane region" description="Helical" evidence="6">
    <location>
        <begin position="131"/>
        <end position="149"/>
    </location>
</feature>
<evidence type="ECO:0000256" key="4">
    <source>
        <dbReference type="ARBA" id="ARBA00022989"/>
    </source>
</evidence>
<evidence type="ECO:0000256" key="5">
    <source>
        <dbReference type="ARBA" id="ARBA00023136"/>
    </source>
</evidence>
<dbReference type="eggNOG" id="COG2244">
    <property type="taxonomic scope" value="Bacteria"/>
</dbReference>
<feature type="transmembrane region" description="Helical" evidence="6">
    <location>
        <begin position="469"/>
        <end position="489"/>
    </location>
</feature>
<dbReference type="InterPro" id="IPR050833">
    <property type="entry name" value="Poly_Biosynth_Transport"/>
</dbReference>
<evidence type="ECO:0000313" key="7">
    <source>
        <dbReference type="EMBL" id="EGK03300.1"/>
    </source>
</evidence>
<reference evidence="7 8" key="1">
    <citation type="submission" date="2011-04" db="EMBL/GenBank/DDBJ databases">
        <title>The Genome Sequence of Dysgonomonas mossii DSM 22836.</title>
        <authorList>
            <consortium name="The Broad Institute Genome Sequencing Platform"/>
            <person name="Earl A."/>
            <person name="Ward D."/>
            <person name="Feldgarden M."/>
            <person name="Gevers D."/>
            <person name="Pudlo N."/>
            <person name="Martens E."/>
            <person name="Allen-Vercoe E."/>
            <person name="Young S.K."/>
            <person name="Zeng Q."/>
            <person name="Gargeya S."/>
            <person name="Fitzgerald M."/>
            <person name="Haas B."/>
            <person name="Abouelleil A."/>
            <person name="Alvarado L."/>
            <person name="Arachchi H.M."/>
            <person name="Berlin A."/>
            <person name="Brown A."/>
            <person name="Chapman S.B."/>
            <person name="Chen Z."/>
            <person name="Dunbar C."/>
            <person name="Freedman E."/>
            <person name="Gearin G."/>
            <person name="Gellesch M."/>
            <person name="Goldberg J."/>
            <person name="Griggs A."/>
            <person name="Gujja S."/>
            <person name="Heiman D."/>
            <person name="Howarth C."/>
            <person name="Larson L."/>
            <person name="Lui A."/>
            <person name="MacDonald P.J.P."/>
            <person name="Mehta T."/>
            <person name="Montmayeur A."/>
            <person name="Murphy C."/>
            <person name="Neiman D."/>
            <person name="Pearson M."/>
            <person name="Priest M."/>
            <person name="Roberts A."/>
            <person name="Saif S."/>
            <person name="Shea T."/>
            <person name="Shenoy N."/>
            <person name="Sisk P."/>
            <person name="Stolte C."/>
            <person name="Sykes S."/>
            <person name="Yandava C."/>
            <person name="Wortman J."/>
            <person name="Nusbaum C."/>
            <person name="Birren B."/>
        </authorList>
    </citation>
    <scope>NUCLEOTIDE SEQUENCE [LARGE SCALE GENOMIC DNA]</scope>
    <source>
        <strain evidence="7 8">DSM 22836</strain>
    </source>
</reference>
<keyword evidence="8" id="KW-1185">Reference proteome</keyword>
<dbReference type="STRING" id="742767.HMPREF9456_01937"/>
<feature type="transmembrane region" description="Helical" evidence="6">
    <location>
        <begin position="49"/>
        <end position="74"/>
    </location>
</feature>
<name>F8X128_9BACT</name>
<keyword evidence="4 6" id="KW-1133">Transmembrane helix</keyword>
<evidence type="ECO:0000313" key="8">
    <source>
        <dbReference type="Proteomes" id="UP000006420"/>
    </source>
</evidence>
<dbReference type="OrthoDB" id="5365632at2"/>
<evidence type="ECO:0008006" key="9">
    <source>
        <dbReference type="Google" id="ProtNLM"/>
    </source>
</evidence>
<feature type="transmembrane region" description="Helical" evidence="6">
    <location>
        <begin position="95"/>
        <end position="119"/>
    </location>
</feature>
<dbReference type="EMBL" id="ADLW01000007">
    <property type="protein sequence ID" value="EGK03300.1"/>
    <property type="molecule type" value="Genomic_DNA"/>
</dbReference>
<dbReference type="HOGENOM" id="CLU_040798_1_0_10"/>